<accession>A0ABU2N756</accession>
<gene>
    <name evidence="3" type="ORF">RM445_03160</name>
</gene>
<protein>
    <recommendedName>
        <fullName evidence="5">Secreted protein</fullName>
    </recommendedName>
</protein>
<comment type="caution">
    <text evidence="3">The sequence shown here is derived from an EMBL/GenBank/DDBJ whole genome shotgun (WGS) entry which is preliminary data.</text>
</comment>
<proteinExistence type="predicted"/>
<feature type="chain" id="PRO_5045646385" description="Secreted protein" evidence="2">
    <location>
        <begin position="27"/>
        <end position="405"/>
    </location>
</feature>
<feature type="signal peptide" evidence="2">
    <location>
        <begin position="1"/>
        <end position="26"/>
    </location>
</feature>
<evidence type="ECO:0000256" key="2">
    <source>
        <dbReference type="SAM" id="SignalP"/>
    </source>
</evidence>
<evidence type="ECO:0000256" key="1">
    <source>
        <dbReference type="SAM" id="MobiDB-lite"/>
    </source>
</evidence>
<evidence type="ECO:0000313" key="3">
    <source>
        <dbReference type="EMBL" id="MDT0348519.1"/>
    </source>
</evidence>
<reference evidence="4" key="1">
    <citation type="submission" date="2023-07" db="EMBL/GenBank/DDBJ databases">
        <title>30 novel species of actinomycetes from the DSMZ collection.</title>
        <authorList>
            <person name="Nouioui I."/>
        </authorList>
    </citation>
    <scope>NUCLEOTIDE SEQUENCE [LARGE SCALE GENOMIC DNA]</scope>
    <source>
        <strain evidence="4">DSM 45834</strain>
    </source>
</reference>
<name>A0ABU2N756_9PSEU</name>
<evidence type="ECO:0008006" key="5">
    <source>
        <dbReference type="Google" id="ProtNLM"/>
    </source>
</evidence>
<dbReference type="EMBL" id="JAVREJ010000002">
    <property type="protein sequence ID" value="MDT0348519.1"/>
    <property type="molecule type" value="Genomic_DNA"/>
</dbReference>
<feature type="region of interest" description="Disordered" evidence="1">
    <location>
        <begin position="275"/>
        <end position="294"/>
    </location>
</feature>
<evidence type="ECO:0000313" key="4">
    <source>
        <dbReference type="Proteomes" id="UP001183202"/>
    </source>
</evidence>
<dbReference type="Proteomes" id="UP001183202">
    <property type="component" value="Unassembled WGS sequence"/>
</dbReference>
<organism evidence="3 4">
    <name type="scientific">Pseudonocardia charpentierae</name>
    <dbReference type="NCBI Taxonomy" id="3075545"/>
    <lineage>
        <taxon>Bacteria</taxon>
        <taxon>Bacillati</taxon>
        <taxon>Actinomycetota</taxon>
        <taxon>Actinomycetes</taxon>
        <taxon>Pseudonocardiales</taxon>
        <taxon>Pseudonocardiaceae</taxon>
        <taxon>Pseudonocardia</taxon>
    </lineage>
</organism>
<keyword evidence="2" id="KW-0732">Signal</keyword>
<sequence>MQTAGALLAGVLVVATTVVGSSTADAAPADTISWSPPLAGEAAGVTVSGGTAQLSPDRAQVGTARADGHGDAGAPGLLTLPARSLDVPVDRVDAVLTLAPGTSGATASLDVRGLRPGGGWTEWEPAEPSAGAPILTAALPVPVVQVQARLVLGPVQDAADPGPVVRNLTLTARPAAGPAATAVQEDPKRYRVFATREGLVGGTTANGHVITKRDLFVALPSRRALAPRNTSDYTVKVCAPTGRCAFAPVWDVGPWNTRDDYWNAPKRRQEWRDLPRGVPQSQAAKQNGYHGGKDQFGRKVVNPAGIDLADGLFWDALGLKDNAWVEVDYLWTGDSPLGTVRVHDRVELHEAPDPKAPVVGLAAEGAAVPLQCATGAWLRVGAGEFLPASAVPPQQWPRHLPGCSG</sequence>
<keyword evidence="4" id="KW-1185">Reference proteome</keyword>
<dbReference type="RefSeq" id="WP_311554447.1">
    <property type="nucleotide sequence ID" value="NZ_JAVREJ010000002.1"/>
</dbReference>